<dbReference type="InterPro" id="IPR058512">
    <property type="entry name" value="DUF8199"/>
</dbReference>
<protein>
    <recommendedName>
        <fullName evidence="5">Secreted protein</fullName>
    </recommendedName>
</protein>
<dbReference type="EMBL" id="WBVQ01000002">
    <property type="protein sequence ID" value="KAB2816576.1"/>
    <property type="molecule type" value="Genomic_DNA"/>
</dbReference>
<dbReference type="InterPro" id="IPR058060">
    <property type="entry name" value="HYC_CC_PP"/>
</dbReference>
<name>A0A6L3ZFW6_9FLAO</name>
<keyword evidence="2" id="KW-0732">Signal</keyword>
<gene>
    <name evidence="3" type="ORF">F8C82_12915</name>
</gene>
<evidence type="ECO:0008006" key="5">
    <source>
        <dbReference type="Google" id="ProtNLM"/>
    </source>
</evidence>
<evidence type="ECO:0000313" key="4">
    <source>
        <dbReference type="Proteomes" id="UP000484164"/>
    </source>
</evidence>
<dbReference type="NCBIfam" id="NF047658">
    <property type="entry name" value="HYC_CC_PP"/>
    <property type="match status" value="1"/>
</dbReference>
<proteinExistence type="predicted"/>
<feature type="compositionally biased region" description="Low complexity" evidence="1">
    <location>
        <begin position="57"/>
        <end position="73"/>
    </location>
</feature>
<dbReference type="AlphaFoldDB" id="A0A6L3ZFW6"/>
<sequence>MKWFKSIFFSLLLLVSNSGIAANYHWCAGELMDASISWGADELSCGMSEMETCPATQDSPSDSDQSSYSSQSCCDHESSVLNVDDELRQSTVDLSSVSGKFLVALVLAFSSFNEEDENYIEVLRHEPLPSRESLYILHCSYLI</sequence>
<dbReference type="Proteomes" id="UP000484164">
    <property type="component" value="Unassembled WGS sequence"/>
</dbReference>
<evidence type="ECO:0000256" key="1">
    <source>
        <dbReference type="SAM" id="MobiDB-lite"/>
    </source>
</evidence>
<evidence type="ECO:0000256" key="2">
    <source>
        <dbReference type="SAM" id="SignalP"/>
    </source>
</evidence>
<dbReference type="OrthoDB" id="1493875at2"/>
<evidence type="ECO:0000313" key="3">
    <source>
        <dbReference type="EMBL" id="KAB2816576.1"/>
    </source>
</evidence>
<organism evidence="3 4">
    <name type="scientific">Phaeocystidibacter marisrubri</name>
    <dbReference type="NCBI Taxonomy" id="1577780"/>
    <lineage>
        <taxon>Bacteria</taxon>
        <taxon>Pseudomonadati</taxon>
        <taxon>Bacteroidota</taxon>
        <taxon>Flavobacteriia</taxon>
        <taxon>Flavobacteriales</taxon>
        <taxon>Phaeocystidibacteraceae</taxon>
        <taxon>Phaeocystidibacter</taxon>
    </lineage>
</organism>
<comment type="caution">
    <text evidence="3">The sequence shown here is derived from an EMBL/GenBank/DDBJ whole genome shotgun (WGS) entry which is preliminary data.</text>
</comment>
<accession>A0A6L3ZFW6</accession>
<feature type="signal peptide" evidence="2">
    <location>
        <begin position="1"/>
        <end position="21"/>
    </location>
</feature>
<keyword evidence="4" id="KW-1185">Reference proteome</keyword>
<feature type="chain" id="PRO_5027040475" description="Secreted protein" evidence="2">
    <location>
        <begin position="22"/>
        <end position="143"/>
    </location>
</feature>
<dbReference type="RefSeq" id="WP_151694003.1">
    <property type="nucleotide sequence ID" value="NZ_BMGX01000001.1"/>
</dbReference>
<feature type="region of interest" description="Disordered" evidence="1">
    <location>
        <begin position="51"/>
        <end position="73"/>
    </location>
</feature>
<dbReference type="Pfam" id="PF26622">
    <property type="entry name" value="DUF8199"/>
    <property type="match status" value="1"/>
</dbReference>
<reference evidence="3 4" key="1">
    <citation type="submission" date="2019-10" db="EMBL/GenBank/DDBJ databases">
        <title>Genome sequence of Phaeocystidibacter marisrubri JCM30614 (type strain).</title>
        <authorList>
            <person name="Bowman J.P."/>
        </authorList>
    </citation>
    <scope>NUCLEOTIDE SEQUENCE [LARGE SCALE GENOMIC DNA]</scope>
    <source>
        <strain evidence="3 4">JCM 30614</strain>
    </source>
</reference>